<evidence type="ECO:0000259" key="3">
    <source>
        <dbReference type="Pfam" id="PF10114"/>
    </source>
</evidence>
<reference evidence="4 5" key="1">
    <citation type="submission" date="2016-09" db="EMBL/GenBank/DDBJ databases">
        <title>Genomic analysis reveals versatility of anaerobic energy metabolism of Geosporobacter ferrireducens IRF9 of phylum Firmicutes.</title>
        <authorList>
            <person name="Kim S.-J."/>
        </authorList>
    </citation>
    <scope>NUCLEOTIDE SEQUENCE [LARGE SCALE GENOMIC DNA]</scope>
    <source>
        <strain evidence="4 5">IRF9</strain>
    </source>
</reference>
<dbReference type="InterPro" id="IPR010559">
    <property type="entry name" value="Sig_transdc_His_kin_internal"/>
</dbReference>
<dbReference type="InterPro" id="IPR050640">
    <property type="entry name" value="Bact_2-comp_sensor_kinase"/>
</dbReference>
<dbReference type="Gene3D" id="3.30.565.10">
    <property type="entry name" value="Histidine kinase-like ATPase, C-terminal domain"/>
    <property type="match status" value="1"/>
</dbReference>
<name>A0A1D8GL31_9FIRM</name>
<dbReference type="PANTHER" id="PTHR34220:SF7">
    <property type="entry name" value="SENSOR HISTIDINE KINASE YPDA"/>
    <property type="match status" value="1"/>
</dbReference>
<organism evidence="4 5">
    <name type="scientific">Geosporobacter ferrireducens</name>
    <dbReference type="NCBI Taxonomy" id="1424294"/>
    <lineage>
        <taxon>Bacteria</taxon>
        <taxon>Bacillati</taxon>
        <taxon>Bacillota</taxon>
        <taxon>Clostridia</taxon>
        <taxon>Peptostreptococcales</taxon>
        <taxon>Thermotaleaceae</taxon>
        <taxon>Geosporobacter</taxon>
    </lineage>
</organism>
<dbReference type="EMBL" id="CP017269">
    <property type="protein sequence ID" value="AOT71613.1"/>
    <property type="molecule type" value="Genomic_DNA"/>
</dbReference>
<dbReference type="KEGG" id="gfe:Gferi_19990"/>
<dbReference type="Pfam" id="PF06580">
    <property type="entry name" value="His_kinase"/>
    <property type="match status" value="1"/>
</dbReference>
<dbReference type="RefSeq" id="WP_069979644.1">
    <property type="nucleotide sequence ID" value="NZ_CP017269.1"/>
</dbReference>
<evidence type="ECO:0008006" key="6">
    <source>
        <dbReference type="Google" id="ProtNLM"/>
    </source>
</evidence>
<dbReference type="SUPFAM" id="SSF55874">
    <property type="entry name" value="ATPase domain of HSP90 chaperone/DNA topoisomerase II/histidine kinase"/>
    <property type="match status" value="1"/>
</dbReference>
<evidence type="ECO:0000259" key="2">
    <source>
        <dbReference type="Pfam" id="PF06580"/>
    </source>
</evidence>
<dbReference type="AlphaFoldDB" id="A0A1D8GL31"/>
<dbReference type="InterPro" id="IPR036890">
    <property type="entry name" value="HATPase_C_sf"/>
</dbReference>
<protein>
    <recommendedName>
        <fullName evidence="6">Histidine kinase</fullName>
    </recommendedName>
</protein>
<keyword evidence="5" id="KW-1185">Reference proteome</keyword>
<dbReference type="PANTHER" id="PTHR34220">
    <property type="entry name" value="SENSOR HISTIDINE KINASE YPDA"/>
    <property type="match status" value="1"/>
</dbReference>
<evidence type="ECO:0000313" key="4">
    <source>
        <dbReference type="EMBL" id="AOT71613.1"/>
    </source>
</evidence>
<gene>
    <name evidence="4" type="ORF">Gferi_19990</name>
</gene>
<evidence type="ECO:0000259" key="1">
    <source>
        <dbReference type="Pfam" id="PF02518"/>
    </source>
</evidence>
<dbReference type="InterPro" id="IPR018771">
    <property type="entry name" value="PocR_dom"/>
</dbReference>
<dbReference type="STRING" id="1424294.Gferi_19990"/>
<dbReference type="InterPro" id="IPR003594">
    <property type="entry name" value="HATPase_dom"/>
</dbReference>
<sequence length="447" mass="52301">MELERLQEKRKNDFFSLVQVIEKNGKEICKKSKDSSYYLKELMDIEKLEQLQEQFSKATGFAFTVVDFKGDEITKRIGCSEFCKGWRAEKENRKVCNFCDTYGRLESIINQKPNIYRCPAGLIEVTVPLIIKEQYLGAVLFGQVRCTEEDGIVNIGRFIQCEDKRKSNSMLMENYEQTSIVSYKKILSTIYLIQLTLCRMLEKEADRKALEEENKRFMAEMIAKKIRAEMEKAVVIAELKRFKEQMNPYLIVDALKTIENAALTERAEKTKEMAFLFSEMFKYTIENTEGLIDLIEDIKQIERYLQIQKIRFIDKLNYSIEMQGELEKQKIPPFIILPFIENAVEHGILVKKYGGTVRIRVYMENTDAVIEIEDNGVGMAEKQMKEIFPSHPEDYEKDFIGISIQNIRKRLIYSFGFQYDVQMTSKKNAGTIVTIRIPCDKKDRLFF</sequence>
<dbReference type="GO" id="GO:0000155">
    <property type="term" value="F:phosphorelay sensor kinase activity"/>
    <property type="evidence" value="ECO:0007669"/>
    <property type="project" value="InterPro"/>
</dbReference>
<accession>A0A1D8GL31</accession>
<dbReference type="Pfam" id="PF02518">
    <property type="entry name" value="HATPase_c"/>
    <property type="match status" value="1"/>
</dbReference>
<feature type="domain" description="PocR" evidence="3">
    <location>
        <begin position="41"/>
        <end position="196"/>
    </location>
</feature>
<feature type="domain" description="Histidine kinase/HSP90-like ATPase" evidence="1">
    <location>
        <begin position="335"/>
        <end position="439"/>
    </location>
</feature>
<feature type="domain" description="Signal transduction histidine kinase internal region" evidence="2">
    <location>
        <begin position="237"/>
        <end position="316"/>
    </location>
</feature>
<dbReference type="Pfam" id="PF10114">
    <property type="entry name" value="PocR"/>
    <property type="match status" value="1"/>
</dbReference>
<proteinExistence type="predicted"/>
<dbReference type="Proteomes" id="UP000095743">
    <property type="component" value="Chromosome"/>
</dbReference>
<dbReference type="GO" id="GO:0016020">
    <property type="term" value="C:membrane"/>
    <property type="evidence" value="ECO:0007669"/>
    <property type="project" value="InterPro"/>
</dbReference>
<dbReference type="OrthoDB" id="1410840at2"/>
<evidence type="ECO:0000313" key="5">
    <source>
        <dbReference type="Proteomes" id="UP000095743"/>
    </source>
</evidence>